<evidence type="ECO:0000259" key="9">
    <source>
        <dbReference type="Pfam" id="PF02366"/>
    </source>
</evidence>
<dbReference type="GO" id="GO:0006493">
    <property type="term" value="P:protein O-linked glycosylation"/>
    <property type="evidence" value="ECO:0007669"/>
    <property type="project" value="InterPro"/>
</dbReference>
<keyword evidence="7 8" id="KW-0472">Membrane</keyword>
<feature type="transmembrane region" description="Helical" evidence="8">
    <location>
        <begin position="348"/>
        <end position="367"/>
    </location>
</feature>
<evidence type="ECO:0000256" key="4">
    <source>
        <dbReference type="ARBA" id="ARBA00022679"/>
    </source>
</evidence>
<organism evidence="10 11">
    <name type="scientific">Candidatus Ryanbacteria bacterium RIFCSPLOWO2_12_FULL_47_9c</name>
    <dbReference type="NCBI Taxonomy" id="1802131"/>
    <lineage>
        <taxon>Bacteria</taxon>
        <taxon>Candidatus Ryaniibacteriota</taxon>
    </lineage>
</organism>
<dbReference type="GO" id="GO:0005886">
    <property type="term" value="C:plasma membrane"/>
    <property type="evidence" value="ECO:0007669"/>
    <property type="project" value="UniProtKB-SubCell"/>
</dbReference>
<gene>
    <name evidence="10" type="ORF">A3G60_01030</name>
</gene>
<dbReference type="PANTHER" id="PTHR33908">
    <property type="entry name" value="MANNOSYLTRANSFERASE YKCB-RELATED"/>
    <property type="match status" value="1"/>
</dbReference>
<comment type="subcellular location">
    <subcellularLocation>
        <location evidence="1">Cell membrane</location>
        <topology evidence="1">Multi-pass membrane protein</topology>
    </subcellularLocation>
</comment>
<dbReference type="InterPro" id="IPR003342">
    <property type="entry name" value="ArnT-like_N"/>
</dbReference>
<feature type="transmembrane region" description="Helical" evidence="8">
    <location>
        <begin position="165"/>
        <end position="182"/>
    </location>
</feature>
<dbReference type="GO" id="GO:0000030">
    <property type="term" value="F:mannosyltransferase activity"/>
    <property type="evidence" value="ECO:0007669"/>
    <property type="project" value="InterPro"/>
</dbReference>
<dbReference type="EMBL" id="MHOB01000021">
    <property type="protein sequence ID" value="OGZ57564.1"/>
    <property type="molecule type" value="Genomic_DNA"/>
</dbReference>
<feature type="transmembrane region" description="Helical" evidence="8">
    <location>
        <begin position="379"/>
        <end position="399"/>
    </location>
</feature>
<keyword evidence="3" id="KW-0328">Glycosyltransferase</keyword>
<comment type="caution">
    <text evidence="10">The sequence shown here is derived from an EMBL/GenBank/DDBJ whole genome shotgun (WGS) entry which is preliminary data.</text>
</comment>
<evidence type="ECO:0000256" key="2">
    <source>
        <dbReference type="ARBA" id="ARBA00022475"/>
    </source>
</evidence>
<dbReference type="GO" id="GO:0016763">
    <property type="term" value="F:pentosyltransferase activity"/>
    <property type="evidence" value="ECO:0007669"/>
    <property type="project" value="TreeGrafter"/>
</dbReference>
<keyword evidence="6 8" id="KW-1133">Transmembrane helix</keyword>
<feature type="domain" description="ArnT-like N-terminal" evidence="9">
    <location>
        <begin position="13"/>
        <end position="267"/>
    </location>
</feature>
<accession>A0A1G2H4Z5</accession>
<evidence type="ECO:0000313" key="11">
    <source>
        <dbReference type="Proteomes" id="UP000178996"/>
    </source>
</evidence>
<feature type="transmembrane region" description="Helical" evidence="8">
    <location>
        <begin position="115"/>
        <end position="133"/>
    </location>
</feature>
<feature type="transmembrane region" description="Helical" evidence="8">
    <location>
        <begin position="460"/>
        <end position="479"/>
    </location>
</feature>
<dbReference type="PANTHER" id="PTHR33908:SF11">
    <property type="entry name" value="MEMBRANE PROTEIN"/>
    <property type="match status" value="1"/>
</dbReference>
<feature type="transmembrane region" description="Helical" evidence="8">
    <location>
        <begin position="244"/>
        <end position="265"/>
    </location>
</feature>
<dbReference type="AlphaFoldDB" id="A0A1G2H4Z5"/>
<evidence type="ECO:0000256" key="6">
    <source>
        <dbReference type="ARBA" id="ARBA00022989"/>
    </source>
</evidence>
<reference evidence="10 11" key="1">
    <citation type="journal article" date="2016" name="Nat. Commun.">
        <title>Thousands of microbial genomes shed light on interconnected biogeochemical processes in an aquifer system.</title>
        <authorList>
            <person name="Anantharaman K."/>
            <person name="Brown C.T."/>
            <person name="Hug L.A."/>
            <person name="Sharon I."/>
            <person name="Castelle C.J."/>
            <person name="Probst A.J."/>
            <person name="Thomas B.C."/>
            <person name="Singh A."/>
            <person name="Wilkins M.J."/>
            <person name="Karaoz U."/>
            <person name="Brodie E.L."/>
            <person name="Williams K.H."/>
            <person name="Hubbard S.S."/>
            <person name="Banfield J.F."/>
        </authorList>
    </citation>
    <scope>NUCLEOTIDE SEQUENCE [LARGE SCALE GENOMIC DNA]</scope>
</reference>
<evidence type="ECO:0000256" key="5">
    <source>
        <dbReference type="ARBA" id="ARBA00022692"/>
    </source>
</evidence>
<feature type="transmembrane region" description="Helical" evidence="8">
    <location>
        <begin position="419"/>
        <end position="439"/>
    </location>
</feature>
<dbReference type="GO" id="GO:0009103">
    <property type="term" value="P:lipopolysaccharide biosynthetic process"/>
    <property type="evidence" value="ECO:0007669"/>
    <property type="project" value="UniProtKB-ARBA"/>
</dbReference>
<evidence type="ECO:0000313" key="10">
    <source>
        <dbReference type="EMBL" id="OGZ57564.1"/>
    </source>
</evidence>
<dbReference type="Pfam" id="PF02366">
    <property type="entry name" value="PMT"/>
    <property type="match status" value="1"/>
</dbReference>
<sequence>MSPSRFFATTTAVLLLFISATLAYLATWNNSAIFDETAHIGAGYAYLTERDSHLNPEHPPLVKDIAALPLLFFNLSYPTDTDAWSTEVNGQWDQGGGFLFEFGNNPELILRSSRLPIVILSFLTGLFLFLWIRSVFGNKVAFLATFFFAFSPTVLAHSGFVTTDIAATLGFLVGTATFVRFLKQQTLRRFTVASLAFGIAQLLKFSLFLLVPIYIILAFVWLVVSEDLHPLKNWVRKTFLLYSRIGVLFVFGALIIWAVYAWHVWDYPQERQLRDAQVLIGEFRPHAFVSLDLWLISHRATRPLGQYLLGVMMVSQRTAGGNSAYFLGEVSSAGWTHYFPTLYFLKETLAFHILSVLALCIAIWRIARTRDKSRKAIREWLEDNFILFASIFFVVFYWTSSVTNPLNIGVRHVLPTFPFIYLLVSRELTLWISGSGPLVRNSLTATGYLQFFWARIIKSLPRVLFLILMMLWITASAFVNFPSYLSYYNELAGGTREGFWYATDSNYDWGQDLKRLSIKLSQDYPNERIYLHYFGGSTRDNGAQRFYLGEKFIPHYSSFGPPPRGSLFAVSVNELMGNWARPVNGFPPPKAEDAYLWLKNLKPIDRGGTSIFIYRIP</sequence>
<evidence type="ECO:0000256" key="1">
    <source>
        <dbReference type="ARBA" id="ARBA00004651"/>
    </source>
</evidence>
<dbReference type="Proteomes" id="UP000178996">
    <property type="component" value="Unassembled WGS sequence"/>
</dbReference>
<keyword evidence="4" id="KW-0808">Transferase</keyword>
<keyword evidence="2" id="KW-1003">Cell membrane</keyword>
<proteinExistence type="predicted"/>
<keyword evidence="5 8" id="KW-0812">Transmembrane</keyword>
<evidence type="ECO:0000256" key="8">
    <source>
        <dbReference type="SAM" id="Phobius"/>
    </source>
</evidence>
<evidence type="ECO:0000256" key="3">
    <source>
        <dbReference type="ARBA" id="ARBA00022676"/>
    </source>
</evidence>
<dbReference type="InterPro" id="IPR050297">
    <property type="entry name" value="LipidA_mod_glycosyltrf_83"/>
</dbReference>
<feature type="transmembrane region" description="Helical" evidence="8">
    <location>
        <begin position="202"/>
        <end position="224"/>
    </location>
</feature>
<protein>
    <recommendedName>
        <fullName evidence="9">ArnT-like N-terminal domain-containing protein</fullName>
    </recommendedName>
</protein>
<evidence type="ECO:0000256" key="7">
    <source>
        <dbReference type="ARBA" id="ARBA00023136"/>
    </source>
</evidence>
<name>A0A1G2H4Z5_9BACT</name>